<comment type="catalytic activity">
    <reaction evidence="11">
        <text>ATP + H2O = ADP + phosphate + H(+)</text>
        <dbReference type="Rhea" id="RHEA:13065"/>
        <dbReference type="ChEBI" id="CHEBI:15377"/>
        <dbReference type="ChEBI" id="CHEBI:15378"/>
        <dbReference type="ChEBI" id="CHEBI:30616"/>
        <dbReference type="ChEBI" id="CHEBI:43474"/>
        <dbReference type="ChEBI" id="CHEBI:456216"/>
    </reaction>
</comment>
<dbReference type="GO" id="GO:0016887">
    <property type="term" value="F:ATP hydrolysis activity"/>
    <property type="evidence" value="ECO:0007669"/>
    <property type="project" value="UniProtKB-UniRule"/>
</dbReference>
<dbReference type="SUPFAM" id="SSF52540">
    <property type="entry name" value="P-loop containing nucleoside triphosphate hydrolases"/>
    <property type="match status" value="1"/>
</dbReference>
<evidence type="ECO:0000256" key="6">
    <source>
        <dbReference type="ARBA" id="ARBA00022741"/>
    </source>
</evidence>
<comment type="caution">
    <text evidence="11">Lacks conserved residue(s) required for the propagation of feature annotation.</text>
</comment>
<sequence>MACHSKEARAEMTRRLGRAELGPHVHERQMPFWLRKMLERGAKVTHTNQIAPDGTLRKLGTVENEATDIIPILGRLCRADKSVSRAFLCSPRIWQISKLPREGGFCGYRNIQMLISYIRQSDLPGHDCLSGSLPTILQLQDMIEHAWDMGFNSVGREETGGIRGTRKFIGTSEAQALFLSLGIQCEARSIGGTQQLQAHDALLSIIADYFRQGSPCHTNEKVVMTCLPPIYFQHQGHSLTIVGFEIRDNGSANLLVFDPMLKVPSGMKRSMGPGSRFRDPLHALKRYRRGTSYLQKYQLFEILKPPPPPPPARSRSRPSFTGKNFQFWLLGTAAEAKMRTTPNVIITGTPGVGKTVHCQQLAQDTGLQHLSINQVAKERDCFETYDSELETWVVDEDKLLDAIEEEILEGGYLIDWHACDLFPKSWIDLVVVLRCPSTSVHYDRLSTRSYKQEKLQENLDAEIFGVLLEEAREAFDEEVVVELSSERDDDVENNCARISTWIESWKKDHSEVE</sequence>
<dbReference type="InterPro" id="IPR020618">
    <property type="entry name" value="Adenyl_kinase_AK6"/>
</dbReference>
<dbReference type="GO" id="GO:0006364">
    <property type="term" value="P:rRNA processing"/>
    <property type="evidence" value="ECO:0007669"/>
    <property type="project" value="UniProtKB-KW"/>
</dbReference>
<dbReference type="VEuPathDB" id="FungiDB:P170DRAFT_461927"/>
<dbReference type="GO" id="GO:0005737">
    <property type="term" value="C:cytoplasm"/>
    <property type="evidence" value="ECO:0007669"/>
    <property type="project" value="UniProtKB-SubCell"/>
</dbReference>
<dbReference type="OrthoDB" id="288987at2759"/>
<feature type="binding site" evidence="11">
    <location>
        <position position="353"/>
    </location>
    <ligand>
        <name>ATP</name>
        <dbReference type="ChEBI" id="CHEBI:30616"/>
    </ligand>
</feature>
<keyword evidence="14" id="KW-1185">Reference proteome</keyword>
<proteinExistence type="inferred from homology"/>
<gene>
    <name evidence="13" type="ORF">P170DRAFT_461927</name>
</gene>
<feature type="binding site" evidence="11">
    <location>
        <position position="448"/>
    </location>
    <ligand>
        <name>ATP</name>
        <dbReference type="ChEBI" id="CHEBI:30616"/>
    </ligand>
</feature>
<feature type="region of interest" description="NMPbind" evidence="11">
    <location>
        <begin position="371"/>
        <end position="394"/>
    </location>
</feature>
<keyword evidence="4 11" id="KW-0698">rRNA processing</keyword>
<dbReference type="Gene3D" id="3.90.70.130">
    <property type="match status" value="1"/>
</dbReference>
<feature type="binding site" evidence="11">
    <location>
        <position position="356"/>
    </location>
    <ligand>
        <name>ATP</name>
        <dbReference type="ChEBI" id="CHEBI:30616"/>
    </ligand>
</feature>
<keyword evidence="9 11" id="KW-0067">ATP-binding</keyword>
<reference evidence="13 14" key="1">
    <citation type="submission" date="2016-12" db="EMBL/GenBank/DDBJ databases">
        <title>The genomes of Aspergillus section Nigri reveals drivers in fungal speciation.</title>
        <authorList>
            <consortium name="DOE Joint Genome Institute"/>
            <person name="Vesth T.C."/>
            <person name="Nybo J."/>
            <person name="Theobald S."/>
            <person name="Brandl J."/>
            <person name="Frisvad J.C."/>
            <person name="Nielsen K.F."/>
            <person name="Lyhne E.K."/>
            <person name="Kogle M.E."/>
            <person name="Kuo A."/>
            <person name="Riley R."/>
            <person name="Clum A."/>
            <person name="Nolan M."/>
            <person name="Lipzen A."/>
            <person name="Salamov A."/>
            <person name="Henrissat B."/>
            <person name="Wiebenga A."/>
            <person name="De Vries R.P."/>
            <person name="Grigoriev I.V."/>
            <person name="Mortensen U.H."/>
            <person name="Andersen M.R."/>
            <person name="Baker S.E."/>
        </authorList>
    </citation>
    <scope>NUCLEOTIDE SEQUENCE [LARGE SCALE GENOMIC DNA]</scope>
    <source>
        <strain evidence="13 14">IBT 23096</strain>
    </source>
</reference>
<dbReference type="FunFam" id="3.40.50.300:FF:000372">
    <property type="entry name" value="Adenylate kinase isoenzyme 6 homolog"/>
    <property type="match status" value="1"/>
</dbReference>
<dbReference type="GO" id="GO:0042274">
    <property type="term" value="P:ribosomal small subunit biogenesis"/>
    <property type="evidence" value="ECO:0007669"/>
    <property type="project" value="UniProtKB-UniRule"/>
</dbReference>
<dbReference type="Gene3D" id="3.40.50.300">
    <property type="entry name" value="P-loop containing nucleotide triphosphate hydrolases"/>
    <property type="match status" value="1"/>
</dbReference>
<accession>A0A2I2GFX8</accession>
<evidence type="ECO:0000256" key="3">
    <source>
        <dbReference type="ARBA" id="ARBA00022517"/>
    </source>
</evidence>
<comment type="catalytic activity">
    <reaction evidence="1 11">
        <text>AMP + ATP = 2 ADP</text>
        <dbReference type="Rhea" id="RHEA:12973"/>
        <dbReference type="ChEBI" id="CHEBI:30616"/>
        <dbReference type="ChEBI" id="CHEBI:456215"/>
        <dbReference type="ChEBI" id="CHEBI:456216"/>
        <dbReference type="EC" id="2.7.4.3"/>
    </reaction>
</comment>
<evidence type="ECO:0000256" key="7">
    <source>
        <dbReference type="ARBA" id="ARBA00022777"/>
    </source>
</evidence>
<keyword evidence="5 11" id="KW-0808">Transferase</keyword>
<keyword evidence="6 11" id="KW-0547">Nucleotide-binding</keyword>
<evidence type="ECO:0000256" key="11">
    <source>
        <dbReference type="HAMAP-Rule" id="MF_03173"/>
    </source>
</evidence>
<dbReference type="InterPro" id="IPR012462">
    <property type="entry name" value="UFSP1/2_DUB_cat"/>
</dbReference>
<name>A0A2I2GFX8_9EURO</name>
<evidence type="ECO:0000256" key="1">
    <source>
        <dbReference type="ARBA" id="ARBA00000582"/>
    </source>
</evidence>
<evidence type="ECO:0000256" key="9">
    <source>
        <dbReference type="ARBA" id="ARBA00022840"/>
    </source>
</evidence>
<dbReference type="STRING" id="1392250.A0A2I2GFX8"/>
<evidence type="ECO:0000256" key="8">
    <source>
        <dbReference type="ARBA" id="ARBA00022801"/>
    </source>
</evidence>
<keyword evidence="3 11" id="KW-0690">Ribosome biogenesis</keyword>
<keyword evidence="10 11" id="KW-0539">Nucleus</keyword>
<comment type="similarity">
    <text evidence="11">Belongs to the adenylate kinase family. AK6 subfamily.</text>
</comment>
<dbReference type="Proteomes" id="UP000234275">
    <property type="component" value="Unassembled WGS sequence"/>
</dbReference>
<comment type="caution">
    <text evidence="13">The sequence shown here is derived from an EMBL/GenBank/DDBJ whole genome shotgun (WGS) entry which is preliminary data.</text>
</comment>
<feature type="binding site" evidence="11">
    <location>
        <position position="351"/>
    </location>
    <ligand>
        <name>ATP</name>
        <dbReference type="ChEBI" id="CHEBI:30616"/>
    </ligand>
</feature>
<evidence type="ECO:0000256" key="2">
    <source>
        <dbReference type="ARBA" id="ARBA00022490"/>
    </source>
</evidence>
<evidence type="ECO:0000259" key="12">
    <source>
        <dbReference type="Pfam" id="PF07910"/>
    </source>
</evidence>
<dbReference type="EC" id="2.7.4.3" evidence="11"/>
<dbReference type="Pfam" id="PF07910">
    <property type="entry name" value="Peptidase_C78"/>
    <property type="match status" value="1"/>
</dbReference>
<dbReference type="InterPro" id="IPR027417">
    <property type="entry name" value="P-loop_NTPase"/>
</dbReference>
<evidence type="ECO:0000256" key="5">
    <source>
        <dbReference type="ARBA" id="ARBA00022679"/>
    </source>
</evidence>
<keyword evidence="7 11" id="KW-0418">Kinase</keyword>
<evidence type="ECO:0000256" key="4">
    <source>
        <dbReference type="ARBA" id="ARBA00022552"/>
    </source>
</evidence>
<dbReference type="PANTHER" id="PTHR12595:SF0">
    <property type="entry name" value="ADENYLATE KINASE ISOENZYME 6"/>
    <property type="match status" value="1"/>
</dbReference>
<dbReference type="EMBL" id="MSFO01000002">
    <property type="protein sequence ID" value="PLB51782.1"/>
    <property type="molecule type" value="Genomic_DNA"/>
</dbReference>
<feature type="region of interest" description="LID" evidence="11">
    <location>
        <begin position="447"/>
        <end position="457"/>
    </location>
</feature>
<dbReference type="GO" id="GO:0004017">
    <property type="term" value="F:AMP kinase activity"/>
    <property type="evidence" value="ECO:0007669"/>
    <property type="project" value="UniProtKB-UniRule"/>
</dbReference>
<keyword evidence="2 11" id="KW-0963">Cytoplasm</keyword>
<dbReference type="GO" id="GO:0005524">
    <property type="term" value="F:ATP binding"/>
    <property type="evidence" value="ECO:0007669"/>
    <property type="project" value="UniProtKB-KW"/>
</dbReference>
<dbReference type="RefSeq" id="XP_024707084.1">
    <property type="nucleotide sequence ID" value="XM_024852074.1"/>
</dbReference>
<comment type="function">
    <text evidence="11">Broad-specificity nucleoside monophosphate (NMP) kinase that catalyzes the reversible transfer of the terminal phosphate group between nucleoside triphosphates and monophosphates. Has also ATPase activity. Involved in the late cytoplasmic maturation steps of the 40S ribosomal particles, specifically 18S rRNA maturation. While NMP activity is not required for ribosome maturation, ATPase activity is. Associates transiently with small ribosomal subunit protein uS11. ATP hydrolysis breaks the interaction with uS11. May temporarily remove uS11 from the ribosome to enable a conformational change of the ribosomal RNA that is needed for the final maturation step of the small ribosomal subunit. Its NMP activity may have a role in nuclear energy homeostasis.</text>
</comment>
<dbReference type="GeneID" id="36559772"/>
<dbReference type="GO" id="GO:0005634">
    <property type="term" value="C:nucleus"/>
    <property type="evidence" value="ECO:0007669"/>
    <property type="project" value="UniProtKB-SubCell"/>
</dbReference>
<feature type="binding site" evidence="11">
    <location>
        <position position="354"/>
    </location>
    <ligand>
        <name>ATP</name>
        <dbReference type="ChEBI" id="CHEBI:30616"/>
    </ligand>
</feature>
<evidence type="ECO:0000313" key="13">
    <source>
        <dbReference type="EMBL" id="PLB51782.1"/>
    </source>
</evidence>
<comment type="subcellular location">
    <subcellularLocation>
        <location evidence="11">Cytoplasm</location>
    </subcellularLocation>
    <subcellularLocation>
        <location evidence="11">Nucleus</location>
    </subcellularLocation>
</comment>
<evidence type="ECO:0000313" key="14">
    <source>
        <dbReference type="Proteomes" id="UP000234275"/>
    </source>
</evidence>
<dbReference type="HAMAP" id="MF_00039">
    <property type="entry name" value="Adenylate_kinase_AK6"/>
    <property type="match status" value="1"/>
</dbReference>
<dbReference type="PANTHER" id="PTHR12595">
    <property type="entry name" value="POS9-ACTIVATING FACTOR FAP7-RELATED"/>
    <property type="match status" value="1"/>
</dbReference>
<feature type="binding site" evidence="11">
    <location>
        <position position="355"/>
    </location>
    <ligand>
        <name>ATP</name>
        <dbReference type="ChEBI" id="CHEBI:30616"/>
    </ligand>
</feature>
<keyword evidence="8" id="KW-0378">Hydrolase</keyword>
<dbReference type="AlphaFoldDB" id="A0A2I2GFX8"/>
<evidence type="ECO:0000256" key="10">
    <source>
        <dbReference type="ARBA" id="ARBA00023242"/>
    </source>
</evidence>
<feature type="domain" description="UFSP1/2/DUB catalytic" evidence="12">
    <location>
        <begin position="84"/>
        <end position="303"/>
    </location>
</feature>
<dbReference type="Pfam" id="PF13238">
    <property type="entry name" value="AAA_18"/>
    <property type="match status" value="1"/>
</dbReference>
<comment type="subunit">
    <text evidence="11">Interacts with small ribosomal subunit protein uS11. Not a structural component of 43S pre-ribosomes, but transiently interacts with them by binding to uS11.</text>
</comment>
<organism evidence="13 14">
    <name type="scientific">Aspergillus steynii IBT 23096</name>
    <dbReference type="NCBI Taxonomy" id="1392250"/>
    <lineage>
        <taxon>Eukaryota</taxon>
        <taxon>Fungi</taxon>
        <taxon>Dikarya</taxon>
        <taxon>Ascomycota</taxon>
        <taxon>Pezizomycotina</taxon>
        <taxon>Eurotiomycetes</taxon>
        <taxon>Eurotiomycetidae</taxon>
        <taxon>Eurotiales</taxon>
        <taxon>Aspergillaceae</taxon>
        <taxon>Aspergillus</taxon>
        <taxon>Aspergillus subgen. Circumdati</taxon>
    </lineage>
</organism>
<protein>
    <recommendedName>
        <fullName evidence="11">Adenylate kinase isoenzyme 6 homolog</fullName>
        <shortName evidence="11">AK6</shortName>
        <ecNumber evidence="11">2.7.4.3</ecNumber>
    </recommendedName>
    <alternativeName>
        <fullName evidence="11">Dual activity adenylate kinase/ATPase</fullName>
        <shortName evidence="11">AK/ATPase</shortName>
    </alternativeName>
</protein>